<dbReference type="AlphaFoldDB" id="A0A0K0EUB8"/>
<dbReference type="Gene3D" id="3.40.390.10">
    <property type="entry name" value="Collagenase (Catalytic Domain)"/>
    <property type="match status" value="1"/>
</dbReference>
<evidence type="ECO:0000256" key="4">
    <source>
        <dbReference type="ARBA" id="ARBA00022833"/>
    </source>
</evidence>
<organism evidence="9 10">
    <name type="scientific">Strongyloides venezuelensis</name>
    <name type="common">Threadworm</name>
    <dbReference type="NCBI Taxonomy" id="75913"/>
    <lineage>
        <taxon>Eukaryota</taxon>
        <taxon>Metazoa</taxon>
        <taxon>Ecdysozoa</taxon>
        <taxon>Nematoda</taxon>
        <taxon>Chromadorea</taxon>
        <taxon>Rhabditida</taxon>
        <taxon>Tylenchina</taxon>
        <taxon>Panagrolaimomorpha</taxon>
        <taxon>Strongyloidoidea</taxon>
        <taxon>Strongyloididae</taxon>
        <taxon>Strongyloides</taxon>
    </lineage>
</organism>
<dbReference type="InterPro" id="IPR001506">
    <property type="entry name" value="Peptidase_M12A"/>
</dbReference>
<dbReference type="PROSITE" id="PS51864">
    <property type="entry name" value="ASTACIN"/>
    <property type="match status" value="1"/>
</dbReference>
<keyword evidence="3 7" id="KW-0378">Hydrolase</keyword>
<dbReference type="STRING" id="75913.A0A0K0EUB8"/>
<keyword evidence="5 7" id="KW-0482">Metalloprotease</keyword>
<comment type="caution">
    <text evidence="6">Lacks conserved residue(s) required for the propagation of feature annotation.</text>
</comment>
<comment type="cofactor">
    <cofactor evidence="7">
        <name>Zn(2+)</name>
        <dbReference type="ChEBI" id="CHEBI:29105"/>
    </cofactor>
    <text evidence="7">Binds 1 zinc ion per subunit.</text>
</comment>
<sequence>MGIAKRCENLGVVIYEILHALGMYHEYSRRDRDKYITIIEENIIPEHEIQFRKVDDYEGKPYGIHYDYGSAMHYERAVENIKNRTTIVTKKQTLYKINGTNYIF</sequence>
<evidence type="ECO:0000256" key="6">
    <source>
        <dbReference type="PROSITE-ProRule" id="PRU01211"/>
    </source>
</evidence>
<dbReference type="GO" id="GO:0006508">
    <property type="term" value="P:proteolysis"/>
    <property type="evidence" value="ECO:0007669"/>
    <property type="project" value="UniProtKB-KW"/>
</dbReference>
<dbReference type="WBParaSite" id="SVE_0011100.1">
    <property type="protein sequence ID" value="SVE_0011100.1"/>
    <property type="gene ID" value="SVE_0011100"/>
</dbReference>
<evidence type="ECO:0000256" key="3">
    <source>
        <dbReference type="ARBA" id="ARBA00022801"/>
    </source>
</evidence>
<reference evidence="9" key="1">
    <citation type="submission" date="2014-07" db="EMBL/GenBank/DDBJ databases">
        <authorList>
            <person name="Martin A.A"/>
            <person name="De Silva N."/>
        </authorList>
    </citation>
    <scope>NUCLEOTIDE SEQUENCE</scope>
</reference>
<reference evidence="10" key="2">
    <citation type="submission" date="2015-08" db="UniProtKB">
        <authorList>
            <consortium name="WormBaseParasite"/>
        </authorList>
    </citation>
    <scope>IDENTIFICATION</scope>
</reference>
<evidence type="ECO:0000256" key="1">
    <source>
        <dbReference type="ARBA" id="ARBA00022670"/>
    </source>
</evidence>
<proteinExistence type="predicted"/>
<evidence type="ECO:0000256" key="5">
    <source>
        <dbReference type="ARBA" id="ARBA00023049"/>
    </source>
</evidence>
<name>A0A0K0EUB8_STRVS</name>
<dbReference type="Proteomes" id="UP000035680">
    <property type="component" value="Unassembled WGS sequence"/>
</dbReference>
<dbReference type="PRINTS" id="PR00480">
    <property type="entry name" value="ASTACIN"/>
</dbReference>
<accession>A0A0K0EUB8</accession>
<dbReference type="InterPro" id="IPR024079">
    <property type="entry name" value="MetalloPept_cat_dom_sf"/>
</dbReference>
<dbReference type="GO" id="GO:0046872">
    <property type="term" value="F:metal ion binding"/>
    <property type="evidence" value="ECO:0007669"/>
    <property type="project" value="UniProtKB-KW"/>
</dbReference>
<evidence type="ECO:0000256" key="2">
    <source>
        <dbReference type="ARBA" id="ARBA00022723"/>
    </source>
</evidence>
<dbReference type="Pfam" id="PF01400">
    <property type="entry name" value="Astacin"/>
    <property type="match status" value="1"/>
</dbReference>
<keyword evidence="4 7" id="KW-0862">Zinc</keyword>
<keyword evidence="9" id="KW-1185">Reference proteome</keyword>
<dbReference type="PANTHER" id="PTHR10127">
    <property type="entry name" value="DISCOIDIN, CUB, EGF, LAMININ , AND ZINC METALLOPROTEASE DOMAIN CONTAINING"/>
    <property type="match status" value="1"/>
</dbReference>
<keyword evidence="2 7" id="KW-0479">Metal-binding</keyword>
<keyword evidence="1 7" id="KW-0645">Protease</keyword>
<dbReference type="GO" id="GO:0004222">
    <property type="term" value="F:metalloendopeptidase activity"/>
    <property type="evidence" value="ECO:0007669"/>
    <property type="project" value="UniProtKB-UniRule"/>
</dbReference>
<dbReference type="SUPFAM" id="SSF55486">
    <property type="entry name" value="Metalloproteases ('zincins'), catalytic domain"/>
    <property type="match status" value="1"/>
</dbReference>
<evidence type="ECO:0000313" key="9">
    <source>
        <dbReference type="Proteomes" id="UP000035680"/>
    </source>
</evidence>
<dbReference type="EC" id="3.4.24.-" evidence="7"/>
<evidence type="ECO:0000313" key="10">
    <source>
        <dbReference type="WBParaSite" id="SVE_0011100.1"/>
    </source>
</evidence>
<evidence type="ECO:0000256" key="7">
    <source>
        <dbReference type="RuleBase" id="RU361183"/>
    </source>
</evidence>
<protein>
    <recommendedName>
        <fullName evidence="7">Metalloendopeptidase</fullName>
        <ecNumber evidence="7">3.4.24.-</ecNumber>
    </recommendedName>
</protein>
<feature type="domain" description="Peptidase M12A" evidence="8">
    <location>
        <begin position="1"/>
        <end position="104"/>
    </location>
</feature>
<dbReference type="PANTHER" id="PTHR10127:SF780">
    <property type="entry name" value="METALLOENDOPEPTIDASE"/>
    <property type="match status" value="1"/>
</dbReference>
<feature type="active site" evidence="6">
    <location>
        <position position="16"/>
    </location>
</feature>
<evidence type="ECO:0000259" key="8">
    <source>
        <dbReference type="PROSITE" id="PS51864"/>
    </source>
</evidence>